<protein>
    <submittedName>
        <fullName evidence="1">Uncharacterized protein</fullName>
    </submittedName>
</protein>
<sequence>MDTLTSYGFNKLLNDIREYVPVVLAIPNPVAPWLPSLGIHLQLKTVLRFVGSTDDIKSCGFIQMMEQRLENVFAEAQEKVEDSYGTLSVEILNTYQTGNSLAVTLVYVVWNGSTPLSGTMSSGLLNQLTSELVGYFLFFPPLINAERKFQLVFTIHINMIINYNE</sequence>
<reference evidence="1" key="1">
    <citation type="submission" date="2025-08" db="UniProtKB">
        <authorList>
            <consortium name="Ensembl"/>
        </authorList>
    </citation>
    <scope>IDENTIFICATION</scope>
</reference>
<accession>A0A672QH51</accession>
<dbReference type="InterPro" id="IPR024606">
    <property type="entry name" value="KIAA1549"/>
</dbReference>
<dbReference type="PANTHER" id="PTHR21590:SF3">
    <property type="entry name" value="UPF0606 PROTEIN KIAA1549L"/>
    <property type="match status" value="1"/>
</dbReference>
<dbReference type="Proteomes" id="UP000472262">
    <property type="component" value="Unassembled WGS sequence"/>
</dbReference>
<dbReference type="AlphaFoldDB" id="A0A672QH51"/>
<evidence type="ECO:0000313" key="1">
    <source>
        <dbReference type="Ensembl" id="ENSSGRP00000075241.1"/>
    </source>
</evidence>
<reference evidence="1" key="2">
    <citation type="submission" date="2025-09" db="UniProtKB">
        <authorList>
            <consortium name="Ensembl"/>
        </authorList>
    </citation>
    <scope>IDENTIFICATION</scope>
</reference>
<keyword evidence="2" id="KW-1185">Reference proteome</keyword>
<proteinExistence type="predicted"/>
<dbReference type="Ensembl" id="ENSSGRT00000080104.1">
    <property type="protein sequence ID" value="ENSSGRP00000075241.1"/>
    <property type="gene ID" value="ENSSGRG00000038172.1"/>
</dbReference>
<evidence type="ECO:0000313" key="2">
    <source>
        <dbReference type="Proteomes" id="UP000472262"/>
    </source>
</evidence>
<name>A0A672QH51_SINGR</name>
<dbReference type="Pfam" id="PF12877">
    <property type="entry name" value="KIAA1549"/>
    <property type="match status" value="1"/>
</dbReference>
<organism evidence="1 2">
    <name type="scientific">Sinocyclocheilus grahami</name>
    <name type="common">Dianchi golden-line fish</name>
    <name type="synonym">Barbus grahami</name>
    <dbReference type="NCBI Taxonomy" id="75366"/>
    <lineage>
        <taxon>Eukaryota</taxon>
        <taxon>Metazoa</taxon>
        <taxon>Chordata</taxon>
        <taxon>Craniata</taxon>
        <taxon>Vertebrata</taxon>
        <taxon>Euteleostomi</taxon>
        <taxon>Actinopterygii</taxon>
        <taxon>Neopterygii</taxon>
        <taxon>Teleostei</taxon>
        <taxon>Ostariophysi</taxon>
        <taxon>Cypriniformes</taxon>
        <taxon>Cyprinidae</taxon>
        <taxon>Cyprininae</taxon>
        <taxon>Sinocyclocheilus</taxon>
    </lineage>
</organism>
<dbReference type="PANTHER" id="PTHR21590">
    <property type="entry name" value="SEA DOMAIN-CONTAINING PROTEIN"/>
    <property type="match status" value="1"/>
</dbReference>
<dbReference type="InParanoid" id="A0A672QH51"/>